<dbReference type="Pfam" id="PF01433">
    <property type="entry name" value="Peptidase_M1"/>
    <property type="match status" value="1"/>
</dbReference>
<dbReference type="PANTHER" id="PTHR45726:SF3">
    <property type="entry name" value="LEUKOTRIENE A-4 HYDROLASE"/>
    <property type="match status" value="1"/>
</dbReference>
<reference evidence="3" key="1">
    <citation type="submission" date="2023-07" db="EMBL/GenBank/DDBJ databases">
        <title>Wenyingzhuangia sp. chi5 genome sequencing and assembly.</title>
        <authorList>
            <person name="Park S."/>
        </authorList>
    </citation>
    <scope>NUCLEOTIDE SEQUENCE</scope>
    <source>
        <strain evidence="3">Chi5</strain>
    </source>
</reference>
<dbReference type="InterPro" id="IPR027268">
    <property type="entry name" value="Peptidase_M4/M1_CTD_sf"/>
</dbReference>
<dbReference type="EC" id="3.4.11.-" evidence="3"/>
<evidence type="ECO:0000259" key="2">
    <source>
        <dbReference type="Pfam" id="PF01433"/>
    </source>
</evidence>
<keyword evidence="3" id="KW-0645">Protease</keyword>
<dbReference type="PANTHER" id="PTHR45726">
    <property type="entry name" value="LEUKOTRIENE A-4 HYDROLASE"/>
    <property type="match status" value="1"/>
</dbReference>
<feature type="domain" description="Peptidase M1 membrane alanine aminopeptidase" evidence="2">
    <location>
        <begin position="350"/>
        <end position="502"/>
    </location>
</feature>
<dbReference type="InterPro" id="IPR014782">
    <property type="entry name" value="Peptidase_M1_dom"/>
</dbReference>
<dbReference type="InterPro" id="IPR034015">
    <property type="entry name" value="M1_LTA4H"/>
</dbReference>
<dbReference type="CDD" id="cd09604">
    <property type="entry name" value="M1_APN_like"/>
    <property type="match status" value="1"/>
</dbReference>
<keyword evidence="3" id="KW-0031">Aminopeptidase</keyword>
<evidence type="ECO:0000256" key="1">
    <source>
        <dbReference type="SAM" id="SignalP"/>
    </source>
</evidence>
<keyword evidence="4" id="KW-1185">Reference proteome</keyword>
<dbReference type="EMBL" id="JAUMIT010000001">
    <property type="protein sequence ID" value="MDO3693903.1"/>
    <property type="molecule type" value="Genomic_DNA"/>
</dbReference>
<dbReference type="GO" id="GO:0004177">
    <property type="term" value="F:aminopeptidase activity"/>
    <property type="evidence" value="ECO:0007669"/>
    <property type="project" value="UniProtKB-KW"/>
</dbReference>
<dbReference type="Gene3D" id="1.10.390.10">
    <property type="entry name" value="Neutral Protease Domain 2"/>
    <property type="match status" value="1"/>
</dbReference>
<evidence type="ECO:0000313" key="3">
    <source>
        <dbReference type="EMBL" id="MDO3693903.1"/>
    </source>
</evidence>
<keyword evidence="3" id="KW-0378">Hydrolase</keyword>
<protein>
    <submittedName>
        <fullName evidence="3">M1 family metallopeptidase</fullName>
        <ecNumber evidence="3">3.4.11.-</ecNumber>
    </submittedName>
</protein>
<accession>A0ABT8VPK8</accession>
<dbReference type="Proteomes" id="UP001168642">
    <property type="component" value="Unassembled WGS sequence"/>
</dbReference>
<feature type="signal peptide" evidence="1">
    <location>
        <begin position="1"/>
        <end position="17"/>
    </location>
</feature>
<dbReference type="RefSeq" id="WP_302883149.1">
    <property type="nucleotide sequence ID" value="NZ_JAUMIT010000001.1"/>
</dbReference>
<dbReference type="SUPFAM" id="SSF55486">
    <property type="entry name" value="Metalloproteases ('zincins'), catalytic domain"/>
    <property type="match status" value="1"/>
</dbReference>
<keyword evidence="1" id="KW-0732">Signal</keyword>
<feature type="chain" id="PRO_5046273119" evidence="1">
    <location>
        <begin position="18"/>
        <end position="609"/>
    </location>
</feature>
<sequence length="609" mass="70145">MKKVFVILGLISLTANAQYWQQKTDYTMDIDMDVKTHQYTGKQEIEYRNNSPETLTKVYYHLYNNAFQPGSAMDMRVQNIPDPNGRLIVNTGTKESPVNKSKISLLAPEEQGYIKVKSLTQDGKPLKYVVEGTILEVELAKPLKSGKKTELTMEFEGQIPLQVRRSGRDNAEGVALSMTQWYPKLAAYDDEGWHANPYIGAEFFADWGDYEVNITIDKNYTVGGTGYLQNVDEVGHGYENKGDKVNQKVVDGKLTWEFKAPNVHDFSWAADPDFKHLKHKVTNGPEVHFLYKNSLADDRKESWEKLPGIMDQLFAFYQENVGEYPYKQYSVIQGGDGGMEYAMCTLITGDRDYRSLVGVVAHELAHTWFQFLLASNETKHAWQDEGFTTYISTLIENKIFEDENGFDNVYKSYASLVGYGIEQPLTTNGDEFDYSYGYGVSTYNKGALFLCQLKYIIGEDAFKNTLKNYYKEYVFKHPKPEDFIRIAEKASNMELDWYLNHWTETTKTIDYEVFPSITNQVNLHNKGTMEMPVEVTVTYEDDSQELFYIPLARMRGEKKINATLLKDWNWTNPVYTFPVTKTLKKVEIDIQNQTADIDRKNNVWVKMVK</sequence>
<name>A0ABT8VPK8_9FLAO</name>
<comment type="caution">
    <text evidence="3">The sequence shown here is derived from an EMBL/GenBank/DDBJ whole genome shotgun (WGS) entry which is preliminary data.</text>
</comment>
<proteinExistence type="predicted"/>
<evidence type="ECO:0000313" key="4">
    <source>
        <dbReference type="Proteomes" id="UP001168642"/>
    </source>
</evidence>
<gene>
    <name evidence="3" type="ORF">QVZ41_03445</name>
</gene>
<organism evidence="3 4">
    <name type="scientific">Wenyingzhuangia gilva</name>
    <dbReference type="NCBI Taxonomy" id="3057677"/>
    <lineage>
        <taxon>Bacteria</taxon>
        <taxon>Pseudomonadati</taxon>
        <taxon>Bacteroidota</taxon>
        <taxon>Flavobacteriia</taxon>
        <taxon>Flavobacteriales</taxon>
        <taxon>Flavobacteriaceae</taxon>
        <taxon>Wenyingzhuangia</taxon>
    </lineage>
</organism>